<comment type="caution">
    <text evidence="1">The sequence shown here is derived from an EMBL/GenBank/DDBJ whole genome shotgun (WGS) entry which is preliminary data.</text>
</comment>
<protein>
    <submittedName>
        <fullName evidence="1">Uncharacterized protein</fullName>
    </submittedName>
</protein>
<dbReference type="EMBL" id="BKAG01000009">
    <property type="protein sequence ID" value="GEP42339.1"/>
    <property type="molecule type" value="Genomic_DNA"/>
</dbReference>
<keyword evidence="2" id="KW-1185">Reference proteome</keyword>
<reference evidence="1 2" key="1">
    <citation type="submission" date="2019-07" db="EMBL/GenBank/DDBJ databases">
        <title>Whole genome shotgun sequence of Brevifollis gellanilyticus NBRC 108608.</title>
        <authorList>
            <person name="Hosoyama A."/>
            <person name="Uohara A."/>
            <person name="Ohji S."/>
            <person name="Ichikawa N."/>
        </authorList>
    </citation>
    <scope>NUCLEOTIDE SEQUENCE [LARGE SCALE GENOMIC DNA]</scope>
    <source>
        <strain evidence="1 2">NBRC 108608</strain>
    </source>
</reference>
<dbReference type="AlphaFoldDB" id="A0A512M6H6"/>
<accession>A0A512M6H6</accession>
<organism evidence="1 2">
    <name type="scientific">Brevifollis gellanilyticus</name>
    <dbReference type="NCBI Taxonomy" id="748831"/>
    <lineage>
        <taxon>Bacteria</taxon>
        <taxon>Pseudomonadati</taxon>
        <taxon>Verrucomicrobiota</taxon>
        <taxon>Verrucomicrobiia</taxon>
        <taxon>Verrucomicrobiales</taxon>
        <taxon>Verrucomicrobiaceae</taxon>
    </lineage>
</organism>
<proteinExistence type="predicted"/>
<evidence type="ECO:0000313" key="2">
    <source>
        <dbReference type="Proteomes" id="UP000321577"/>
    </source>
</evidence>
<name>A0A512M6H6_9BACT</name>
<dbReference type="Proteomes" id="UP000321577">
    <property type="component" value="Unassembled WGS sequence"/>
</dbReference>
<evidence type="ECO:0000313" key="1">
    <source>
        <dbReference type="EMBL" id="GEP42339.1"/>
    </source>
</evidence>
<sequence length="310" mass="34425">MLALSISVSFADAPETVSLAERPRMALYAEEVTIDGKPRPDLARALADTLGTSLLKRGQVRLFSLESAATQDATGMIASSNQIGSAQRLQRLMDEGLDYILTFNVVGIGGHHLLSVKKTRARTSEVVESHQYTSIGRETGLFKLIAQVMEAVDPLPYGKSGVFPRSQSPAEYWPAPKPETPEYVIARALPAGPAVVTDDETEYDPWQENLAPAPSYDLSRVPKALVYRHLGTVNYINPTWKFCIIDPVRGYRFQEQDPMHILWDEGDVYAHLRVSAVEREGVVLDMGRTPDHHPIFKGDKVYGWAPLQPR</sequence>
<gene>
    <name evidence="1" type="ORF">BGE01nite_16300</name>
</gene>